<feature type="repeat" description="TPR" evidence="3">
    <location>
        <begin position="917"/>
        <end position="950"/>
    </location>
</feature>
<evidence type="ECO:0000256" key="4">
    <source>
        <dbReference type="PROSITE-ProRule" id="PRU00504"/>
    </source>
</evidence>
<dbReference type="SMART" id="SM00028">
    <property type="entry name" value="TPR"/>
    <property type="match status" value="5"/>
</dbReference>
<feature type="repeat" description="NHL" evidence="4">
    <location>
        <begin position="418"/>
        <end position="461"/>
    </location>
</feature>
<dbReference type="Gene3D" id="2.120.10.30">
    <property type="entry name" value="TolB, C-terminal domain"/>
    <property type="match status" value="2"/>
</dbReference>
<evidence type="ECO:0000256" key="2">
    <source>
        <dbReference type="ARBA" id="ARBA00022803"/>
    </source>
</evidence>
<dbReference type="PROSITE" id="PS51125">
    <property type="entry name" value="NHL"/>
    <property type="match status" value="1"/>
</dbReference>
<dbReference type="Pfam" id="PF13414">
    <property type="entry name" value="TPR_11"/>
    <property type="match status" value="1"/>
</dbReference>
<keyword evidence="1" id="KW-0677">Repeat</keyword>
<name>B0VI44_CLOAI</name>
<dbReference type="PROSITE" id="PS50005">
    <property type="entry name" value="TPR"/>
    <property type="match status" value="3"/>
</dbReference>
<accession>B0VI44</accession>
<protein>
    <recommendedName>
        <fullName evidence="8">Tetratricopeptide repeat protein</fullName>
    </recommendedName>
</protein>
<dbReference type="eggNOG" id="COG0457">
    <property type="taxonomic scope" value="Bacteria"/>
</dbReference>
<dbReference type="EMBL" id="CU466930">
    <property type="protein sequence ID" value="CAO81015.1"/>
    <property type="molecule type" value="Genomic_DNA"/>
</dbReference>
<dbReference type="InterPro" id="IPR001258">
    <property type="entry name" value="NHL_repeat"/>
</dbReference>
<gene>
    <name evidence="6" type="ordered locus">CLOAM1153</name>
</gene>
<evidence type="ECO:0000256" key="1">
    <source>
        <dbReference type="ARBA" id="ARBA00022737"/>
    </source>
</evidence>
<dbReference type="PANTHER" id="PTHR44943:SF8">
    <property type="entry name" value="TPR REPEAT-CONTAINING PROTEIN MJ0263"/>
    <property type="match status" value="1"/>
</dbReference>
<reference evidence="6 7" key="1">
    <citation type="journal article" date="2008" name="J. Bacteriol.">
        <title>'Candidatus Cloacamonas acidaminovorans': genome sequence reconstruction provides a first glimpse of a new bacterial division.</title>
        <authorList>
            <person name="Pelletier E."/>
            <person name="Kreimeyer A."/>
            <person name="Bocs S."/>
            <person name="Rouy Z."/>
            <person name="Gyapay G."/>
            <person name="Chouari R."/>
            <person name="Riviere D."/>
            <person name="Ganesan A."/>
            <person name="Daegelen P."/>
            <person name="Sghir A."/>
            <person name="Cohen G.N."/>
            <person name="Medigue C."/>
            <person name="Weissenbach J."/>
            <person name="Le Paslier D."/>
        </authorList>
    </citation>
    <scope>NUCLEOTIDE SEQUENCE [LARGE SCALE GENOMIC DNA]</scope>
    <source>
        <strain evidence="7">Evry</strain>
    </source>
</reference>
<dbReference type="InterPro" id="IPR011042">
    <property type="entry name" value="6-blade_b-propeller_TolB-like"/>
</dbReference>
<keyword evidence="2 3" id="KW-0802">TPR repeat</keyword>
<evidence type="ECO:0000313" key="7">
    <source>
        <dbReference type="Proteomes" id="UP000002019"/>
    </source>
</evidence>
<keyword evidence="5" id="KW-0175">Coiled coil</keyword>
<evidence type="ECO:0000256" key="5">
    <source>
        <dbReference type="SAM" id="Coils"/>
    </source>
</evidence>
<dbReference type="KEGG" id="caci:CLOAM1153"/>
<dbReference type="Gene3D" id="1.25.40.10">
    <property type="entry name" value="Tetratricopeptide repeat domain"/>
    <property type="match status" value="2"/>
</dbReference>
<dbReference type="PROSITE" id="PS51257">
    <property type="entry name" value="PROKAR_LIPOPROTEIN"/>
    <property type="match status" value="1"/>
</dbReference>
<dbReference type="SUPFAM" id="SSF63829">
    <property type="entry name" value="Calcium-dependent phosphotriesterase"/>
    <property type="match status" value="1"/>
</dbReference>
<dbReference type="InterPro" id="IPR051685">
    <property type="entry name" value="Ycf3/AcsC/BcsC/TPR_MFPF"/>
</dbReference>
<evidence type="ECO:0000256" key="3">
    <source>
        <dbReference type="PROSITE-ProRule" id="PRU00339"/>
    </source>
</evidence>
<dbReference type="Pfam" id="PF01436">
    <property type="entry name" value="NHL"/>
    <property type="match status" value="1"/>
</dbReference>
<feature type="repeat" description="TPR" evidence="3">
    <location>
        <begin position="1448"/>
        <end position="1481"/>
    </location>
</feature>
<feature type="coiled-coil region" evidence="5">
    <location>
        <begin position="820"/>
        <end position="880"/>
    </location>
</feature>
<evidence type="ECO:0000313" key="6">
    <source>
        <dbReference type="EMBL" id="CAO81015.1"/>
    </source>
</evidence>
<dbReference type="eggNOG" id="COG3063">
    <property type="taxonomic scope" value="Bacteria"/>
</dbReference>
<proteinExistence type="predicted"/>
<dbReference type="STRING" id="459349.CLOAM1153"/>
<evidence type="ECO:0008006" key="8">
    <source>
        <dbReference type="Google" id="ProtNLM"/>
    </source>
</evidence>
<dbReference type="PANTHER" id="PTHR44943">
    <property type="entry name" value="CELLULOSE SYNTHASE OPERON PROTEIN C"/>
    <property type="match status" value="1"/>
</dbReference>
<keyword evidence="7" id="KW-1185">Reference proteome</keyword>
<organism evidence="6 7">
    <name type="scientific">Cloacimonas acidaminovorans (strain Evry)</name>
    <dbReference type="NCBI Taxonomy" id="459349"/>
    <lineage>
        <taxon>Bacteria</taxon>
        <taxon>Pseudomonadati</taxon>
        <taxon>Candidatus Cloacimonadota</taxon>
        <taxon>Candidatus Cloacimonadia</taxon>
        <taxon>Candidatus Cloacimonadales</taxon>
        <taxon>Candidatus Cloacimonadaceae</taxon>
        <taxon>Candidatus Cloacimonas</taxon>
    </lineage>
</organism>
<dbReference type="SUPFAM" id="SSF48452">
    <property type="entry name" value="TPR-like"/>
    <property type="match status" value="3"/>
</dbReference>
<sequence length="1530" mass="174016">MKKQGVNMKKSLFLIAIILVSCIVLLAIPEPVHIVPVSTDKVNPFGVDCFHLQGSVAYCVDNTKGIIKAWDASKKEFLQPIFTKLPYAGKADDITGDETTLYILDSKANSIYLYGYDGNYLRTISFKGSPAVQFKKAIRILVNYQGFIYVLDAGRNELLSFTNEGMFTGKISVMAPISMCLGEDQVIHILINKGRNQAMLHFDTNLTPCGSFTFSTPEGKADKIADSAINQYNEYYVIYALSTKIGKTDASGRLFPRSTWGSKDTNVSLVSFQKPTIIKTVDNNGKVLLGILDSKVRTLKLYLDSEFSTMNVLQKPPFTIRPKLLENTAPKAKDYLVQDGRKYYVHTTTVQYNKAKKTTDAITCKDDNGNIFNIYAVTEGERGVKGYDAIAVFNNKLYAVDSKSCKVFIYNALTGDYMDSFGGKGNQNGRLNMPVSIAISSDGLIYIADRDNFRIAIFNENSAHMLNIDFKSKNLKPQLLRISGQTLYFLANNSAIYKMSLDDDKNLKLLVSAKRISTFDVLYENRIGYIDGLTQQLNIIYNNNTEHQYFTKNANGIFPGFAEIELIRYNPTDNNLYICDKMAVNTRLLTFYFSPKKPQTIHFIVNQNKQAELSWDAAEGISNWLVIENNGTQSVTYKVSEPRFVITEPKTQINTYKVQSISADGKSGPPSEEIEDAYSYYRYLSQNKNYKEAAVALDRASKIFSGVNFKEELVQNYTLEAQMFISRNEFEKALSSIDSIEKITGVLIDTAIWKAEIYRMMGDYKQGIAYLEKFKRNDDQNIMRELIALYYMDKNYAKVKELCNSYLANFNRDKEVIRYLALAEEKLQNYANALSAMRELIAVEDNLDNNIKLGELQMLNKEYETAINSLLRTLQRFNNQGADVIQKLLGDCYFASGNYASAIDKYIDAIQLNPNEAEFYYCLGNAYAKSRKAREATNNFAIAYQKMPAEVKYGFAYAQALDKEFRSTEALTVMDNIYQYIASDSTTTAYHEFYHDLLIKEQRYDDAWKEIQIALKYAPDNKLLQEKARTTSETRKYYNETRDEIEIKKLEFYKVFPALCEYYKTNPIGTVILYNTREISIENISVTVTIPQITDRPYKKIIPALMGGEELTVDITAPINNRIFDFCKNGSATFNADLEVEWIFNKKQGAANKSAIIQAQGINAMDWKDRKQYACFINPEDVNLRTFVNTNITQLFKTQPVGELNKNIQRAVQVWCFYSANGIKYIPDMSTANLTGSEIDNVQFPFQTLTQKAGDCDDLLALLAATLSVIGVECGFIDIPGHVMLVINTGITTEEIFSLGFEPSQFIYKNKKYWLPIETTLLGKETFTASWKKASKDYNMLIEKGIDPQLIEFDIAHQLYPPAPYTEQISSYEYSNKTQAITKYETEIENIKLMGKVAQEEKFVETLKKYPTNLKVANQYALWCVKNNRPGKAAELWYQILTQDPQNLGALINLGNLQFKGGNYNEARINYLTALELSNDKDLILRNLCILEYKSGNQSQAREYFNRMSNKNLLRDVNPTIYSDLLYIGE</sequence>
<dbReference type="InterPro" id="IPR011990">
    <property type="entry name" value="TPR-like_helical_dom_sf"/>
</dbReference>
<dbReference type="eggNOG" id="COG3391">
    <property type="taxonomic scope" value="Bacteria"/>
</dbReference>
<dbReference type="Proteomes" id="UP000002019">
    <property type="component" value="Chromosome"/>
</dbReference>
<dbReference type="HOGENOM" id="CLU_247281_0_0_0"/>
<dbReference type="InterPro" id="IPR019734">
    <property type="entry name" value="TPR_rpt"/>
</dbReference>
<feature type="repeat" description="TPR" evidence="3">
    <location>
        <begin position="883"/>
        <end position="916"/>
    </location>
</feature>